<dbReference type="EMBL" id="CAKOGL010000014">
    <property type="protein sequence ID" value="CAH2094309.1"/>
    <property type="molecule type" value="Genomic_DNA"/>
</dbReference>
<feature type="region of interest" description="Disordered" evidence="3">
    <location>
        <begin position="2335"/>
        <end position="2383"/>
    </location>
</feature>
<dbReference type="Gene3D" id="3.10.110.10">
    <property type="entry name" value="Ubiquitin Conjugating Enzyme"/>
    <property type="match status" value="1"/>
</dbReference>
<dbReference type="PROSITE" id="PS50143">
    <property type="entry name" value="BIR_REPEAT_2"/>
    <property type="match status" value="1"/>
</dbReference>
<evidence type="ECO:0000259" key="4">
    <source>
        <dbReference type="PROSITE" id="PS50127"/>
    </source>
</evidence>
<dbReference type="InterPro" id="IPR016135">
    <property type="entry name" value="UBQ-conjugating_enzyme/RWD"/>
</dbReference>
<dbReference type="Pfam" id="PF12356">
    <property type="entry name" value="BIRC6"/>
    <property type="match status" value="1"/>
</dbReference>
<dbReference type="GO" id="GO:0032465">
    <property type="term" value="P:regulation of cytokinesis"/>
    <property type="evidence" value="ECO:0007669"/>
    <property type="project" value="InterPro"/>
</dbReference>
<evidence type="ECO:0000313" key="6">
    <source>
        <dbReference type="Proteomes" id="UP001153954"/>
    </source>
</evidence>
<feature type="region of interest" description="Disordered" evidence="3">
    <location>
        <begin position="3294"/>
        <end position="3324"/>
    </location>
</feature>
<dbReference type="InterPro" id="IPR001370">
    <property type="entry name" value="BIR_rpt"/>
</dbReference>
<feature type="compositionally biased region" description="Basic and acidic residues" evidence="3">
    <location>
        <begin position="767"/>
        <end position="784"/>
    </location>
</feature>
<dbReference type="PROSITE" id="PS50127">
    <property type="entry name" value="UBC_2"/>
    <property type="match status" value="1"/>
</dbReference>
<gene>
    <name evidence="5" type="ORF">EEDITHA_LOCUS9885</name>
</gene>
<dbReference type="Gene3D" id="1.10.1170.10">
    <property type="entry name" value="Inhibitor Of Apoptosis Protein (2mihbC-IAP-1), Chain A"/>
    <property type="match status" value="1"/>
</dbReference>
<dbReference type="Pfam" id="PF00179">
    <property type="entry name" value="UQ_con"/>
    <property type="match status" value="1"/>
</dbReference>
<evidence type="ECO:0000256" key="1">
    <source>
        <dbReference type="ARBA" id="ARBA00022679"/>
    </source>
</evidence>
<feature type="compositionally biased region" description="Acidic residues" evidence="3">
    <location>
        <begin position="3294"/>
        <end position="3303"/>
    </location>
</feature>
<dbReference type="GO" id="GO:0004869">
    <property type="term" value="F:cysteine-type endopeptidase inhibitor activity"/>
    <property type="evidence" value="ECO:0007669"/>
    <property type="project" value="TreeGrafter"/>
</dbReference>
<dbReference type="Pfam" id="PF00653">
    <property type="entry name" value="BIR"/>
    <property type="match status" value="1"/>
</dbReference>
<dbReference type="GO" id="GO:0043066">
    <property type="term" value="P:negative regulation of apoptotic process"/>
    <property type="evidence" value="ECO:0007669"/>
    <property type="project" value="TreeGrafter"/>
</dbReference>
<dbReference type="InterPro" id="IPR022103">
    <property type="entry name" value="BIRC6"/>
</dbReference>
<dbReference type="PANTHER" id="PTHR46116">
    <property type="entry name" value="(E3-INDEPENDENT) E2 UBIQUITIN-CONJUGATING ENZYME"/>
    <property type="match status" value="1"/>
</dbReference>
<feature type="region of interest" description="Disordered" evidence="3">
    <location>
        <begin position="1413"/>
        <end position="1470"/>
    </location>
</feature>
<keyword evidence="2" id="KW-0833">Ubl conjugation pathway</keyword>
<sequence length="4501" mass="485469">MGDDSLILREDGYIRMIFPVTSLTYHSNLNIILVTTDEGRVHVLDVNSGVILQSSCLSADDGGILGVEYASGADRVFIWDSSGIGARTDYNGVLLLHTALQRPLFSSQPDSHIKIELVLSEAVLLYQCVQNLDAHSIEGLTDFINELKNALDSKPVRKGVKAQKWSTVTISLPQSILRLVMTGVVQELKGQNRRVPALAIASAVGQRANELMPCTRDEESRALMYSEAERKETFKRWPHMDYKWALPARMAQAGFYHQPSPSGDDRAMCFTCMVCLVCWEKSDEPWVEHERHSPNCPFVRGEYTHNVPISVTNATACAVPCPNVRIVSKGNTGDLIATGTVEGKVNVWKFDCGLKLVKFIHLSPYDSIFSGILTTDCNKVWSASLEKDTSNYGIELTAMAFLGMTSQQEAYPQAQNSENTEKETTTNKAKPSLICAVTITRTNTTPTNQPIKDDSSKALFDSGAPDRSKESIQAMNDENEAKSNLASTNKMLFLLTYDIHSSLAGSITTVVHTSNSSGNSKAGGSKKVCVVTRPDYDDLCLQYSDEDTELPSQITNSLKCIDEQISNIINLNASSSKEECKVWEPKKIVFTKHYKHFIPPPPPTALLPEIPESGQGSVVDFVGKMSQLKSWKSLWVPKESVGTKLVDQTDAIHGDPITQYLNMTGNGPLEISDLKWYEGAEGTKEVVKATTFEKNKFAPQNAVNNSNNDGFDSDPPQEDTVSQGVAVQCLSLPSKLNHREDCRVTHLLPTEDKEHLLVIVSSIDPQKVKNEGETDGDTETKMDVDEVSDQQNKTDKSDTKAYFILYKINSKTSTFTLEDNPVSFKELPFNESPVDLCLLPADKHDQYSIAVVGLDGDLRLYSLPDFKILTEKKVPKGKFTSVVYCASVERLSLSTKHGVIYFYALNNGETDSGSDGNEDELANLDFDMLSKAPRDEVCGPTSSPVIIANKPELDMSDLETLMSLTGYYGMNTTVPYSAVVPGFWCELLPAQRSRSDHQNNRSWRLQNTSSTWDEHVLELTLPYSVSLAHVEFSFTLHSASSINLPIIQVTLLKQNLHGIGYKKDASFGQRPDSPVWFPYVDSDMSNLENPINSEEYLQAHNAEILAGPLFLSSGLDTTQQSGTLILTSPRLYRARGRTFLIHIKTLFDPAKDMAKGPIKSGENTSKKSSFIGCDWLHQISITVRACPHTDVPLERQQRIAMLESNSFLNTLCEIAVNKGDMEKRKLALDLINWVISIRLQRMRFAKSEKAKDKEAQTPVETQQLECIAVIEKHTDNLIKHCLLCANRSVAKKCVKIMLITSEGVKELPKPWKAIFEQTLMSSVIACVPLVGACSSPGALRWLVALAQHCTSRAFAPGLVARALALLERAARCAVARADPYHRLLRARFGLYGLPLELSRFGAEVPELWRGAGAAGTGGAGASHGSSWNAPVAQAPAPSPPQPHPGYQLKDLLNLPPDSEGSKSGPWSGASGVGGAGCVEAVAAGLGEATPLHVSCHLASDGTKLETAAARPPPAVVGAHSADPHQLWTVVKEGQMKQSSQDPDSLDDVESSLMECDPQDKQEYSDEKLFKESAGAQCGVPWATLVTRAPQHTLVVERMHSGARRYIVFDFGHLVRLTDLIIPSCSDLVTLCIDIWTVGEETDCVKLAFATDIATKHLVLTDIQPPPLCRYMKITTIGRYGMTAMKCKIPLGWFYGEIAELANVQASINALKALYEDLSCRFRLATGKLIDLLNPYLDLYNGNAAHMMAYLNQPNESDPKVIAAYQECMELQLQLHNCTNILKRLQNTPDFNDKVMELIEKGIETSESLLERASTDKLRVITENIIDLLLYFLFQMNDVQYGAVSGSWCRAVAPLAWESGGACAAGAAALLARVCGPARWWGALLADALAAAFAHRDAPPHPLDRCLVAVMYMARKSMYAHGGGGGGVAQALCARALELLRAPRPQPALLAALLTAIASVLDAAVAATAPPPAQRTNRWDWVAGGRARPTPTDSTTPSPRAVEGKLHRRKLHKKLLHQMQDLEASRRGILVALEEQQRARLSLKARMAMMSKRGGAEAGAGAAPAAAGHSRADEGARLLGPALGAALAHALVAHMLAMDATLLHDHLLLCAKVVGRLCALCGGAALLEPSCILGLARLAVSLPPWPRHAVTTLLQELVEHECGELPATPHEEWGGAGAGAAAAPGAGAARVVRVPLEELGRAQTPPKRLSTVADVLADSFGLAKSPNFTKPKINSRATLVATSVFEDMECQLTQVAESDDSESEDKLAQYFFEAVKKETRSKPVADGSNCLSTCVDARLESGAAAGGELFAQRVLAATAAALPLALRAPPLRVAEPVAEPDPVPESSAQQAQHSQHSQHPQSPQPSHSQSAQHVPQDEPRHNPPLAHTLYDVFRHLALEFQYQIDCTLMENVVSLWLTLNGSAWGGSWSLGSLMVPADAPRVRLASDTVTALLRALTQLENISLRCWVLSMQALAWVASLPLLTEGSTQTMGRVILECEYFIPALVKFISIDVTADGAVISSEPYLGGASIGAGAGAAAALQSVLSRVVKARGAAGALVSLKTLAALWQRQPNAPPVAHSALDLHAALLRAAHSLLPALAPKHVHHALPLIETVAEQCGWWVRESSGWRAESGGGGGGAAGGEARLSGLLADVLAGSTRRAPLRRALLQQLLHYARKLLALPLPAATPAATPSTSHAPATSPGASSSDMSQTDESKAQNNAAQAEGTNIEDERKQQVPKMPCLADTVLQHHEIMQTFYRTLSMCDGMNTTILNSGVNGECSSEQWSLKEEVFWLVAQLPALAANPVLILPSLMDFLKKEELVRLSQGLQQLVVRALDRPEVLAAFVDAGGLELALDKLTACHQAGPSSNQGLVSSLMNHLKLPPQLINMSIPASAGNKKSQPPVIETTDGLINIAPLCTVSCANPTAQAADVLLGGGGGGGACAARRVRAAAWSYHFFSADDASLALTLTLPYAATLHEVHLQPHLTSLATCPGAVGIEAGCGGTVAPLGAPQSTAGMTFIRLVLARPLVVTTVTLRLYKPRDSSNMGLLQLRLLAAPAFTKPTDAHLAAQDNLENRWARVVWACTRARLDSPRWAALGGSGAVSALCACVLAGGAQPQHAHRALLASARACPALRAPLLSALLLMDIHAYAHAFQPSSTTGVSGAAGGVGGGSLGGVCALAAALCRWCAPGCAHAYVQWLADAAERALRDGSPPSAALVHTLATVLWTLKEERLLDNLEELITDDLFELVYTWVKDVPEINLLKKSLDAVLCSMCYIRPELFRLLLEQMEIPMDSDESMESQTDDTKVRRPKASPGAGSGAGGSAGALRLRGWQLRTIAAAAMSPAATLALLSCPLPAALVRAITEFSEAKLEAILAQTGSQEDVHMVDPSSKEESRLKELPSLQSMCEVVEWARLVCAERRVKEWLGGPGATFWRPLLRLLCHPRAPARTWQENAQYATLEENTIRLFLELTVCHTANQKLFASTLHSILESMHYTGPEGLSGFTRALILRLVLSGERVTVALRWAGGAGAPPPPGAPPHPGAAAHATLALPLHTTVRALLLDHRPPVPLLEEVQRPGSGGAGAGGAGAVLRSASDTAILTVAEAWGELTLAAGSASKDKRVKDVKNITLKQQNNKKKQTKTAAESGAMSVGGDLTESTVRVQVDGLEGYIPTETTLAQLTAAVPHVFGPHLTLNLHIATNGESCPGPMWEGASSSATSGAGGCAGGVVLREFGASGGLALVAARLPRPHVAPAPPPAPTHHHDLDWVKLDDPYEDIVELGVTSAGNATTGSSTEESSSCAGVPSHALVALALLLKLPGYAAALLDEGAPAVHLLRLLLGVAHDEDGRNIVVSGVGASLGTLPFRVVAQLLEAAPRGVPHGRALRLQLLQLGAVRLVLACLAVFTHHRPAAQQNSQNSNGSGGKEEKSQLYWAKGTGFGTGSTQQSWNVEQALVRQRIEEEHVTVLLQVLVSYMNPGEKWPPEEGSPEEAELEEEDGEAHDLPPEFIDLVAGSSLVPAICSYLRNDSVLDMSRHIPLYVCVLRAVRALRALRCRRLAPALRALPRLLASMSRTTNSYATKLRMSKKNIFGKMTYSQRFSTSSNSELSEEDEGLALLIADIQATSALMCRSESEAESLGARPLRGATREARYIELMRTMQFETFEMMAECPEGGFRFTVPYHFEGTVRAAGERAHPARMKRLAQEAATLATSLPLSYSSSVFVRTDTDRLDVMKVLITGPSDTPYANGCFILDVYFPAEYPAVPMLINLETTGRHSVRFNPNLYNDGKVCLSVLNTWHGRPEEKWNAHTSSFLQVLVSIQSLILVPEPYFNEPGYERSRGTRVGNSASLEYNSNIYQACVRWAMLDHLRSPEPCFKEVIQTHFWMKRNEIMQTVANWITELEGQTGDERTQRSIQLNLMALKRHYVKLQEELAKLPVPPGLEELDEPFQLPAAPAPPSPPPAPAPPAPVAAPAPAPAPTSAQPSSDEIDHDMEKIVSQVLD</sequence>
<proteinExistence type="predicted"/>
<organism evidence="5 6">
    <name type="scientific">Euphydryas editha</name>
    <name type="common">Edith's checkerspot</name>
    <dbReference type="NCBI Taxonomy" id="104508"/>
    <lineage>
        <taxon>Eukaryota</taxon>
        <taxon>Metazoa</taxon>
        <taxon>Ecdysozoa</taxon>
        <taxon>Arthropoda</taxon>
        <taxon>Hexapoda</taxon>
        <taxon>Insecta</taxon>
        <taxon>Pterygota</taxon>
        <taxon>Neoptera</taxon>
        <taxon>Endopterygota</taxon>
        <taxon>Lepidoptera</taxon>
        <taxon>Glossata</taxon>
        <taxon>Ditrysia</taxon>
        <taxon>Papilionoidea</taxon>
        <taxon>Nymphalidae</taxon>
        <taxon>Nymphalinae</taxon>
        <taxon>Euphydryas</taxon>
    </lineage>
</organism>
<dbReference type="CDD" id="cd23810">
    <property type="entry name" value="UBCc_BIRC6"/>
    <property type="match status" value="1"/>
</dbReference>
<dbReference type="SMART" id="SM00212">
    <property type="entry name" value="UBCc"/>
    <property type="match status" value="1"/>
</dbReference>
<comment type="caution">
    <text evidence="5">The sequence shown here is derived from an EMBL/GenBank/DDBJ whole genome shotgun (WGS) entry which is preliminary data.</text>
</comment>
<feature type="region of interest" description="Disordered" evidence="3">
    <location>
        <begin position="4439"/>
        <end position="4501"/>
    </location>
</feature>
<accession>A0AAU9U380</accession>
<evidence type="ECO:0000256" key="3">
    <source>
        <dbReference type="SAM" id="MobiDB-lite"/>
    </source>
</evidence>
<dbReference type="GO" id="GO:0006915">
    <property type="term" value="P:apoptotic process"/>
    <property type="evidence" value="ECO:0007669"/>
    <property type="project" value="InterPro"/>
</dbReference>
<dbReference type="PANTHER" id="PTHR46116:SF39">
    <property type="entry name" value="BACULOVIRAL IAP REPEAT-CONTAINING PROTEIN 6"/>
    <property type="match status" value="1"/>
</dbReference>
<reference evidence="5" key="1">
    <citation type="submission" date="2022-03" db="EMBL/GenBank/DDBJ databases">
        <authorList>
            <person name="Tunstrom K."/>
        </authorList>
    </citation>
    <scope>NUCLEOTIDE SEQUENCE</scope>
</reference>
<dbReference type="SMART" id="SM00238">
    <property type="entry name" value="BIR"/>
    <property type="match status" value="1"/>
</dbReference>
<feature type="compositionally biased region" description="Low complexity" evidence="3">
    <location>
        <begin position="2686"/>
        <end position="2706"/>
    </location>
</feature>
<protein>
    <recommendedName>
        <fullName evidence="4">UBC core domain-containing protein</fullName>
    </recommendedName>
</protein>
<dbReference type="SUPFAM" id="SSF54495">
    <property type="entry name" value="UBC-like"/>
    <property type="match status" value="1"/>
</dbReference>
<feature type="compositionally biased region" description="Polar residues" evidence="3">
    <location>
        <begin position="2707"/>
        <end position="2725"/>
    </location>
</feature>
<dbReference type="GO" id="GO:0005634">
    <property type="term" value="C:nucleus"/>
    <property type="evidence" value="ECO:0007669"/>
    <property type="project" value="TreeGrafter"/>
</dbReference>
<dbReference type="Proteomes" id="UP001153954">
    <property type="component" value="Unassembled WGS sequence"/>
</dbReference>
<dbReference type="FunFam" id="3.10.110.10:FF:000014">
    <property type="entry name" value="Baculoviral IAP repeat-containing protein 6"/>
    <property type="match status" value="1"/>
</dbReference>
<feature type="domain" description="UBC core" evidence="4">
    <location>
        <begin position="4197"/>
        <end position="4364"/>
    </location>
</feature>
<keyword evidence="6" id="KW-1185">Reference proteome</keyword>
<dbReference type="InterPro" id="IPR000608">
    <property type="entry name" value="UBC"/>
</dbReference>
<feature type="compositionally biased region" description="Low complexity" evidence="3">
    <location>
        <begin position="1422"/>
        <end position="1435"/>
    </location>
</feature>
<feature type="compositionally biased region" description="Low complexity" evidence="3">
    <location>
        <begin position="2343"/>
        <end position="2372"/>
    </location>
</feature>
<feature type="region of interest" description="Disordered" evidence="3">
    <location>
        <begin position="1982"/>
        <end position="2002"/>
    </location>
</feature>
<dbReference type="InterPro" id="IPR011044">
    <property type="entry name" value="Quino_amine_DH_bsu"/>
</dbReference>
<keyword evidence="1" id="KW-0808">Transferase</keyword>
<evidence type="ECO:0000256" key="2">
    <source>
        <dbReference type="ARBA" id="ARBA00022786"/>
    </source>
</evidence>
<feature type="compositionally biased region" description="Pro residues" evidence="3">
    <location>
        <begin position="4453"/>
        <end position="4477"/>
    </location>
</feature>
<feature type="region of interest" description="Disordered" evidence="3">
    <location>
        <begin position="698"/>
        <end position="720"/>
    </location>
</feature>
<feature type="region of interest" description="Disordered" evidence="3">
    <location>
        <begin position="2686"/>
        <end position="2736"/>
    </location>
</feature>
<evidence type="ECO:0000313" key="5">
    <source>
        <dbReference type="EMBL" id="CAH2094309.1"/>
    </source>
</evidence>
<feature type="compositionally biased region" description="Polar residues" evidence="3">
    <location>
        <begin position="701"/>
        <end position="710"/>
    </location>
</feature>
<dbReference type="GO" id="GO:0004842">
    <property type="term" value="F:ubiquitin-protein transferase activity"/>
    <property type="evidence" value="ECO:0007669"/>
    <property type="project" value="InterPro"/>
</dbReference>
<name>A0AAU9U380_EUPED</name>
<feature type="compositionally biased region" description="Acidic residues" evidence="3">
    <location>
        <begin position="3986"/>
        <end position="3998"/>
    </location>
</feature>
<feature type="region of interest" description="Disordered" evidence="3">
    <location>
        <begin position="767"/>
        <end position="792"/>
    </location>
</feature>
<dbReference type="SUPFAM" id="SSF57924">
    <property type="entry name" value="Inhibitor of apoptosis (IAP) repeat"/>
    <property type="match status" value="1"/>
</dbReference>
<feature type="region of interest" description="Disordered" evidence="3">
    <location>
        <begin position="3978"/>
        <end position="3998"/>
    </location>
</feature>
<feature type="compositionally biased region" description="Low complexity" evidence="3">
    <location>
        <begin position="1988"/>
        <end position="1998"/>
    </location>
</feature>
<dbReference type="SUPFAM" id="SSF50969">
    <property type="entry name" value="YVTN repeat-like/Quinoprotein amine dehydrogenase"/>
    <property type="match status" value="1"/>
</dbReference>
<feature type="region of interest" description="Disordered" evidence="3">
    <location>
        <begin position="409"/>
        <end position="428"/>
    </location>
</feature>
<dbReference type="CDD" id="cd00022">
    <property type="entry name" value="BIR"/>
    <property type="match status" value="1"/>
</dbReference>
<feature type="region of interest" description="Disordered" evidence="3">
    <location>
        <begin position="444"/>
        <end position="470"/>
    </location>
</feature>